<dbReference type="EMBL" id="MNVB01000031">
    <property type="protein sequence ID" value="OIO17412.1"/>
    <property type="molecule type" value="Genomic_DNA"/>
</dbReference>
<gene>
    <name evidence="2" type="ORF">AUJ29_01300</name>
</gene>
<dbReference type="AlphaFoldDB" id="A0A1J4TYS7"/>
<protein>
    <recommendedName>
        <fullName evidence="1">TraC-like domain-containing protein</fullName>
    </recommendedName>
</protein>
<organism evidence="2 3">
    <name type="scientific">Candidatus Kuenenbacteria bacterium CG1_02_38_13</name>
    <dbReference type="NCBI Taxonomy" id="1805235"/>
    <lineage>
        <taxon>Bacteria</taxon>
        <taxon>Candidatus Kueneniibacteriota</taxon>
    </lineage>
</organism>
<comment type="caution">
    <text evidence="2">The sequence shown here is derived from an EMBL/GenBank/DDBJ whole genome shotgun (WGS) entry which is preliminary data.</text>
</comment>
<reference evidence="2 3" key="1">
    <citation type="journal article" date="2016" name="Environ. Microbiol.">
        <title>Genomic resolution of a cold subsurface aquifer community provides metabolic insights for novel microbes adapted to high CO concentrations.</title>
        <authorList>
            <person name="Probst A.J."/>
            <person name="Castelle C.J."/>
            <person name="Singh A."/>
            <person name="Brown C.T."/>
            <person name="Anantharaman K."/>
            <person name="Sharon I."/>
            <person name="Hug L.A."/>
            <person name="Burstein D."/>
            <person name="Emerson J.B."/>
            <person name="Thomas B.C."/>
            <person name="Banfield J.F."/>
        </authorList>
    </citation>
    <scope>NUCLEOTIDE SEQUENCE [LARGE SCALE GENOMIC DNA]</scope>
    <source>
        <strain evidence="2">CG1_02_38_13</strain>
    </source>
</reference>
<feature type="domain" description="TraC-like" evidence="1">
    <location>
        <begin position="26"/>
        <end position="208"/>
    </location>
</feature>
<evidence type="ECO:0000313" key="3">
    <source>
        <dbReference type="Proteomes" id="UP000182465"/>
    </source>
</evidence>
<dbReference type="InterPro" id="IPR058596">
    <property type="entry name" value="TraC-like_dom"/>
</dbReference>
<name>A0A1J4TYS7_9BACT</name>
<proteinExistence type="predicted"/>
<evidence type="ECO:0000313" key="2">
    <source>
        <dbReference type="EMBL" id="OIO17412.1"/>
    </source>
</evidence>
<accession>A0A1J4TYS7</accession>
<dbReference type="Pfam" id="PF26593">
    <property type="entry name" value="TraC-like"/>
    <property type="match status" value="1"/>
</dbReference>
<evidence type="ECO:0000259" key="1">
    <source>
        <dbReference type="Pfam" id="PF26593"/>
    </source>
</evidence>
<sequence>MPYSQGKGKAKTRASTQEYINISEIHDNTVIMKDNTMLQVLLVSSINFALKSAEEQNAIIQSYISFINSLDFSVQIVIQSRRLNIKNYLDSLKIKEKEQINELLKIQIKEYRQYVGELVELSDIVSKKFYIVVAYNPQEGEKKKGAVGKFFDSFKAVRLIGLKKEQFSKFKQELDRRVNVVRGSLSSMMINSQILDTQSLIELYYNTYNPETSKREKMIEVGKLRIE</sequence>
<dbReference type="Proteomes" id="UP000182465">
    <property type="component" value="Unassembled WGS sequence"/>
</dbReference>